<name>A0A919Q5G3_9MICO</name>
<accession>A0A919Q5G3</accession>
<feature type="transmembrane region" description="Helical" evidence="1">
    <location>
        <begin position="353"/>
        <end position="370"/>
    </location>
</feature>
<feature type="transmembrane region" description="Helical" evidence="1">
    <location>
        <begin position="109"/>
        <end position="130"/>
    </location>
</feature>
<feature type="transmembrane region" description="Helical" evidence="1">
    <location>
        <begin position="313"/>
        <end position="333"/>
    </location>
</feature>
<dbReference type="EMBL" id="BONR01000002">
    <property type="protein sequence ID" value="GIG54618.1"/>
    <property type="molecule type" value="Genomic_DNA"/>
</dbReference>
<evidence type="ECO:0000313" key="2">
    <source>
        <dbReference type="EMBL" id="GIG54618.1"/>
    </source>
</evidence>
<keyword evidence="3" id="KW-1185">Reference proteome</keyword>
<sequence length="590" mass="62150">MTTPVTHSLDTAGARIKGWWLAASTRQSDRAWVPPAWVAVASVLVAAAIHASVAWGSIGPIFGPDEIGTMGNGRVIADSGQNWSLIGNGYMPGVGLMLAPVWALTDDPFVVYQVALALGVATAVLSIWPLSNVARWAGASASGAVVIAAVISLAPARTIPSNYVMSENLLILVTASAVALAIRVLRSPTLLNAALFGLVAGAAPLAHGRGATVALACGLWCVWWLWRRAAVGLVAGIIATSVSAASYLLYRWITARLYYGDDRVADVLSGSESRTWEDVIASLAGVSWYAVAAWPAVAALGVLLLARRLRHDPIAWLVTGITTLAIVLTLTQMQRSPSEGPFTRLDTWFYGRYAEQAFVLLAVIGAAALVRVRWAALSAAVVLITAAVSIVFLVLTVPRMPVGGYFIDIHVPGVSHYLSLDTIIAGESEPWALICGATVLVALLVVIASWVRSAGILVLALYWGALSLANDATRIDPRDDYYRETAALGEASAYLPADVTVGADITYAEGTNFYVFWNTPRRLTLIAVGEGLPHPDVVLTTIGNPVPAQAGAKLLPEGDYAGLGYWIYPGDLQDSLSEAGLLVDAPTPAG</sequence>
<feature type="transmembrane region" description="Helical" evidence="1">
    <location>
        <begin position="136"/>
        <end position="156"/>
    </location>
</feature>
<feature type="transmembrane region" description="Helical" evidence="1">
    <location>
        <begin position="83"/>
        <end position="102"/>
    </location>
</feature>
<keyword evidence="1" id="KW-0472">Membrane</keyword>
<comment type="caution">
    <text evidence="2">The sequence shown here is derived from an EMBL/GenBank/DDBJ whole genome shotgun (WGS) entry which is preliminary data.</text>
</comment>
<dbReference type="AlphaFoldDB" id="A0A919Q5G3"/>
<dbReference type="Proteomes" id="UP000652354">
    <property type="component" value="Unassembled WGS sequence"/>
</dbReference>
<protein>
    <submittedName>
        <fullName evidence="2">Uncharacterized protein</fullName>
    </submittedName>
</protein>
<keyword evidence="1" id="KW-1133">Transmembrane helix</keyword>
<proteinExistence type="predicted"/>
<feature type="transmembrane region" description="Helical" evidence="1">
    <location>
        <begin position="168"/>
        <end position="186"/>
    </location>
</feature>
<reference evidence="2" key="1">
    <citation type="submission" date="2021-01" db="EMBL/GenBank/DDBJ databases">
        <title>Whole genome shotgun sequence of Demequina activiva NBRC 110675.</title>
        <authorList>
            <person name="Komaki H."/>
            <person name="Tamura T."/>
        </authorList>
    </citation>
    <scope>NUCLEOTIDE SEQUENCE</scope>
    <source>
        <strain evidence="2">NBRC 110675</strain>
    </source>
</reference>
<feature type="transmembrane region" description="Helical" evidence="1">
    <location>
        <begin position="377"/>
        <end position="397"/>
    </location>
</feature>
<feature type="transmembrane region" description="Helical" evidence="1">
    <location>
        <begin position="233"/>
        <end position="253"/>
    </location>
</feature>
<evidence type="ECO:0000256" key="1">
    <source>
        <dbReference type="SAM" id="Phobius"/>
    </source>
</evidence>
<organism evidence="2 3">
    <name type="scientific">Demequina activiva</name>
    <dbReference type="NCBI Taxonomy" id="1582364"/>
    <lineage>
        <taxon>Bacteria</taxon>
        <taxon>Bacillati</taxon>
        <taxon>Actinomycetota</taxon>
        <taxon>Actinomycetes</taxon>
        <taxon>Micrococcales</taxon>
        <taxon>Demequinaceae</taxon>
        <taxon>Demequina</taxon>
    </lineage>
</organism>
<keyword evidence="1" id="KW-0812">Transmembrane</keyword>
<feature type="transmembrane region" description="Helical" evidence="1">
    <location>
        <begin position="286"/>
        <end position="306"/>
    </location>
</feature>
<feature type="transmembrane region" description="Helical" evidence="1">
    <location>
        <begin position="431"/>
        <end position="451"/>
    </location>
</feature>
<gene>
    <name evidence="2" type="ORF">Dac01nite_13700</name>
</gene>
<feature type="transmembrane region" description="Helical" evidence="1">
    <location>
        <begin position="206"/>
        <end position="226"/>
    </location>
</feature>
<dbReference type="RefSeq" id="WP_203654877.1">
    <property type="nucleotide sequence ID" value="NZ_BONR01000002.1"/>
</dbReference>
<evidence type="ECO:0000313" key="3">
    <source>
        <dbReference type="Proteomes" id="UP000652354"/>
    </source>
</evidence>
<feature type="transmembrane region" description="Helical" evidence="1">
    <location>
        <begin position="36"/>
        <end position="63"/>
    </location>
</feature>